<dbReference type="Proteomes" id="UP000618733">
    <property type="component" value="Unassembled WGS sequence"/>
</dbReference>
<accession>A0A934UY02</accession>
<evidence type="ECO:0000313" key="2">
    <source>
        <dbReference type="EMBL" id="MBK0421502.1"/>
    </source>
</evidence>
<keyword evidence="1" id="KW-0472">Membrane</keyword>
<organism evidence="2 3">
    <name type="scientific">Leucobacter edaphi</name>
    <dbReference type="NCBI Taxonomy" id="2796472"/>
    <lineage>
        <taxon>Bacteria</taxon>
        <taxon>Bacillati</taxon>
        <taxon>Actinomycetota</taxon>
        <taxon>Actinomycetes</taxon>
        <taxon>Micrococcales</taxon>
        <taxon>Microbacteriaceae</taxon>
        <taxon>Leucobacter</taxon>
    </lineage>
</organism>
<keyword evidence="1" id="KW-1133">Transmembrane helix</keyword>
<evidence type="ECO:0000256" key="1">
    <source>
        <dbReference type="SAM" id="Phobius"/>
    </source>
</evidence>
<reference evidence="2" key="1">
    <citation type="submission" date="2020-12" db="EMBL/GenBank/DDBJ databases">
        <title>Leucobacter sp. CAS2, isolated from Chromium sludge.</title>
        <authorList>
            <person name="Xu Z."/>
        </authorList>
    </citation>
    <scope>NUCLEOTIDE SEQUENCE</scope>
    <source>
        <strain evidence="2">CSA2</strain>
    </source>
</reference>
<keyword evidence="3" id="KW-1185">Reference proteome</keyword>
<sequence>MGILLTILTVVRVLIRIYTLVLWARFILDWVMVLNRNFRPRGFVAVLVDFVFTVTDPPIRMFRRILPPIRLGQVQLDLGWMLTLLACWILLALIPGSL</sequence>
<dbReference type="GO" id="GO:0016020">
    <property type="term" value="C:membrane"/>
    <property type="evidence" value="ECO:0007669"/>
    <property type="project" value="InterPro"/>
</dbReference>
<keyword evidence="1" id="KW-0812">Transmembrane</keyword>
<name>A0A934UY02_9MICO</name>
<evidence type="ECO:0000313" key="3">
    <source>
        <dbReference type="Proteomes" id="UP000618733"/>
    </source>
</evidence>
<comment type="caution">
    <text evidence="2">The sequence shown here is derived from an EMBL/GenBank/DDBJ whole genome shotgun (WGS) entry which is preliminary data.</text>
</comment>
<protein>
    <submittedName>
        <fullName evidence="2">YggT family protein</fullName>
    </submittedName>
</protein>
<dbReference type="AlphaFoldDB" id="A0A934UY02"/>
<gene>
    <name evidence="2" type="ORF">JD292_05375</name>
</gene>
<feature type="transmembrane region" description="Helical" evidence="1">
    <location>
        <begin position="76"/>
        <end position="94"/>
    </location>
</feature>
<proteinExistence type="predicted"/>
<feature type="transmembrane region" description="Helical" evidence="1">
    <location>
        <begin position="7"/>
        <end position="26"/>
    </location>
</feature>
<dbReference type="InterPro" id="IPR003425">
    <property type="entry name" value="CCB3/YggT"/>
</dbReference>
<dbReference type="Pfam" id="PF02325">
    <property type="entry name" value="CCB3_YggT"/>
    <property type="match status" value="1"/>
</dbReference>
<dbReference type="EMBL" id="JAEHOI010000004">
    <property type="protein sequence ID" value="MBK0421502.1"/>
    <property type="molecule type" value="Genomic_DNA"/>
</dbReference>